<dbReference type="EMBL" id="JARXRM010000043">
    <property type="protein sequence ID" value="MDH5824282.1"/>
    <property type="molecule type" value="Genomic_DNA"/>
</dbReference>
<comment type="caution">
    <text evidence="1">The sequence shown here is derived from an EMBL/GenBank/DDBJ whole genome shotgun (WGS) entry which is preliminary data.</text>
</comment>
<reference evidence="1 2" key="1">
    <citation type="submission" date="2023-04" db="EMBL/GenBank/DDBJ databases">
        <title>Luteimonas endophyticus RD2P54.</title>
        <authorList>
            <person name="Sun J.-Q."/>
        </authorList>
    </citation>
    <scope>NUCLEOTIDE SEQUENCE [LARGE SCALE GENOMIC DNA]</scope>
    <source>
        <strain evidence="1 2">RD2P54</strain>
    </source>
</reference>
<accession>A0ABT6JBS9</accession>
<dbReference type="Gene3D" id="3.30.460.40">
    <property type="match status" value="1"/>
</dbReference>
<protein>
    <recommendedName>
        <fullName evidence="3">Nucleotidyltransferase family protein</fullName>
    </recommendedName>
</protein>
<organism evidence="1 2">
    <name type="scientific">Luteimonas endophytica</name>
    <dbReference type="NCBI Taxonomy" id="3042023"/>
    <lineage>
        <taxon>Bacteria</taxon>
        <taxon>Pseudomonadati</taxon>
        <taxon>Pseudomonadota</taxon>
        <taxon>Gammaproteobacteria</taxon>
        <taxon>Lysobacterales</taxon>
        <taxon>Lysobacteraceae</taxon>
        <taxon>Luteimonas</taxon>
    </lineage>
</organism>
<name>A0ABT6JBS9_9GAMM</name>
<dbReference type="RefSeq" id="WP_280575579.1">
    <property type="nucleotide sequence ID" value="NZ_JARXRM010000043.1"/>
</dbReference>
<sequence>MLRLAEQIKETLAAFAGIPRPPALIGGPALAAHQVIRATEDVVFLVDGEEAERLHDMFVGLGFICIHRSEDAANYVRRDERLDLLYAHRPIAQRLLKEAKSLDTAVGRLRVISVEGLIAFKLQGYVNESSRAWDLEDIRFVLRQHYASLNLTELREYFALFDRQELLDELFAQSPSPASDPLPEPALACDAGVPYRPPPAADPFERWLELMEVVEALCPQWPARAPSIGRDYRL</sequence>
<evidence type="ECO:0000313" key="1">
    <source>
        <dbReference type="EMBL" id="MDH5824282.1"/>
    </source>
</evidence>
<evidence type="ECO:0000313" key="2">
    <source>
        <dbReference type="Proteomes" id="UP001156940"/>
    </source>
</evidence>
<evidence type="ECO:0008006" key="3">
    <source>
        <dbReference type="Google" id="ProtNLM"/>
    </source>
</evidence>
<dbReference type="Proteomes" id="UP001156940">
    <property type="component" value="Unassembled WGS sequence"/>
</dbReference>
<keyword evidence="2" id="KW-1185">Reference proteome</keyword>
<proteinExistence type="predicted"/>
<gene>
    <name evidence="1" type="ORF">QFW77_14990</name>
</gene>